<feature type="transmembrane region" description="Helical" evidence="6">
    <location>
        <begin position="303"/>
        <end position="321"/>
    </location>
</feature>
<evidence type="ECO:0000256" key="2">
    <source>
        <dbReference type="ARBA" id="ARBA00022448"/>
    </source>
</evidence>
<dbReference type="Proteomes" id="UP000602745">
    <property type="component" value="Unassembled WGS sequence"/>
</dbReference>
<proteinExistence type="predicted"/>
<feature type="transmembrane region" description="Helical" evidence="6">
    <location>
        <begin position="156"/>
        <end position="177"/>
    </location>
</feature>
<dbReference type="InterPro" id="IPR011701">
    <property type="entry name" value="MFS"/>
</dbReference>
<feature type="transmembrane region" description="Helical" evidence="6">
    <location>
        <begin position="94"/>
        <end position="111"/>
    </location>
</feature>
<dbReference type="Pfam" id="PF07690">
    <property type="entry name" value="MFS_1"/>
    <property type="match status" value="1"/>
</dbReference>
<dbReference type="InterPro" id="IPR052983">
    <property type="entry name" value="MFS_Riboflavin_Transporter"/>
</dbReference>
<dbReference type="GO" id="GO:0016020">
    <property type="term" value="C:membrane"/>
    <property type="evidence" value="ECO:0007669"/>
    <property type="project" value="UniProtKB-SubCell"/>
</dbReference>
<evidence type="ECO:0000256" key="1">
    <source>
        <dbReference type="ARBA" id="ARBA00004141"/>
    </source>
</evidence>
<dbReference type="AlphaFoldDB" id="A0A8J2YFL6"/>
<evidence type="ECO:0000313" key="8">
    <source>
        <dbReference type="EMBL" id="GGE33004.1"/>
    </source>
</evidence>
<feature type="transmembrane region" description="Helical" evidence="6">
    <location>
        <begin position="27"/>
        <end position="47"/>
    </location>
</feature>
<keyword evidence="9" id="KW-1185">Reference proteome</keyword>
<dbReference type="PROSITE" id="PS50850">
    <property type="entry name" value="MFS"/>
    <property type="match status" value="1"/>
</dbReference>
<reference evidence="8" key="1">
    <citation type="journal article" date="2014" name="Int. J. Syst. Evol. Microbiol.">
        <title>Complete genome sequence of Corynebacterium casei LMG S-19264T (=DSM 44701T), isolated from a smear-ripened cheese.</title>
        <authorList>
            <consortium name="US DOE Joint Genome Institute (JGI-PGF)"/>
            <person name="Walter F."/>
            <person name="Albersmeier A."/>
            <person name="Kalinowski J."/>
            <person name="Ruckert C."/>
        </authorList>
    </citation>
    <scope>NUCLEOTIDE SEQUENCE</scope>
    <source>
        <strain evidence="8">CCM 7684</strain>
    </source>
</reference>
<dbReference type="PANTHER" id="PTHR43385">
    <property type="entry name" value="RIBOFLAVIN TRANSPORTER RIBJ"/>
    <property type="match status" value="1"/>
</dbReference>
<keyword evidence="2" id="KW-0813">Transport</keyword>
<comment type="caution">
    <text evidence="8">The sequence shown here is derived from an EMBL/GenBank/DDBJ whole genome shotgun (WGS) entry which is preliminary data.</text>
</comment>
<feature type="transmembrane region" description="Helical" evidence="6">
    <location>
        <begin position="237"/>
        <end position="259"/>
    </location>
</feature>
<dbReference type="Gene3D" id="1.20.1250.20">
    <property type="entry name" value="MFS general substrate transporter like domains"/>
    <property type="match status" value="1"/>
</dbReference>
<feature type="transmembrane region" description="Helical" evidence="6">
    <location>
        <begin position="67"/>
        <end position="87"/>
    </location>
</feature>
<evidence type="ECO:0000256" key="4">
    <source>
        <dbReference type="ARBA" id="ARBA00022989"/>
    </source>
</evidence>
<keyword evidence="3 6" id="KW-0812">Transmembrane</keyword>
<feature type="domain" description="Major facilitator superfamily (MFS) profile" evidence="7">
    <location>
        <begin position="28"/>
        <end position="416"/>
    </location>
</feature>
<evidence type="ECO:0000259" key="7">
    <source>
        <dbReference type="PROSITE" id="PS50850"/>
    </source>
</evidence>
<evidence type="ECO:0000313" key="9">
    <source>
        <dbReference type="Proteomes" id="UP000602745"/>
    </source>
</evidence>
<dbReference type="SUPFAM" id="SSF103473">
    <property type="entry name" value="MFS general substrate transporter"/>
    <property type="match status" value="1"/>
</dbReference>
<dbReference type="InterPro" id="IPR020846">
    <property type="entry name" value="MFS_dom"/>
</dbReference>
<feature type="transmembrane region" description="Helical" evidence="6">
    <location>
        <begin position="183"/>
        <end position="204"/>
    </location>
</feature>
<protein>
    <submittedName>
        <fullName evidence="8">MFS transporter</fullName>
    </submittedName>
</protein>
<feature type="transmembrane region" description="Helical" evidence="6">
    <location>
        <begin position="361"/>
        <end position="384"/>
    </location>
</feature>
<keyword evidence="5 6" id="KW-0472">Membrane</keyword>
<feature type="transmembrane region" description="Helical" evidence="6">
    <location>
        <begin position="327"/>
        <end position="349"/>
    </location>
</feature>
<evidence type="ECO:0000256" key="6">
    <source>
        <dbReference type="SAM" id="Phobius"/>
    </source>
</evidence>
<keyword evidence="4 6" id="KW-1133">Transmembrane helix</keyword>
<organism evidence="8 9">
    <name type="scientific">Agaricicola taiwanensis</name>
    <dbReference type="NCBI Taxonomy" id="591372"/>
    <lineage>
        <taxon>Bacteria</taxon>
        <taxon>Pseudomonadati</taxon>
        <taxon>Pseudomonadota</taxon>
        <taxon>Alphaproteobacteria</taxon>
        <taxon>Rhodobacterales</taxon>
        <taxon>Paracoccaceae</taxon>
        <taxon>Agaricicola</taxon>
    </lineage>
</organism>
<dbReference type="EMBL" id="BMCP01000001">
    <property type="protein sequence ID" value="GGE33004.1"/>
    <property type="molecule type" value="Genomic_DNA"/>
</dbReference>
<feature type="transmembrane region" description="Helical" evidence="6">
    <location>
        <begin position="271"/>
        <end position="291"/>
    </location>
</feature>
<dbReference type="PANTHER" id="PTHR43385:SF1">
    <property type="entry name" value="RIBOFLAVIN TRANSPORTER RIBJ"/>
    <property type="match status" value="1"/>
</dbReference>
<reference evidence="8" key="2">
    <citation type="submission" date="2020-09" db="EMBL/GenBank/DDBJ databases">
        <authorList>
            <person name="Sun Q."/>
            <person name="Sedlacek I."/>
        </authorList>
    </citation>
    <scope>NUCLEOTIDE SEQUENCE</scope>
    <source>
        <strain evidence="8">CCM 7684</strain>
    </source>
</reference>
<gene>
    <name evidence="8" type="ORF">GCM10007276_07840</name>
</gene>
<evidence type="ECO:0000256" key="5">
    <source>
        <dbReference type="ARBA" id="ARBA00023136"/>
    </source>
</evidence>
<feature type="transmembrane region" description="Helical" evidence="6">
    <location>
        <begin position="117"/>
        <end position="135"/>
    </location>
</feature>
<accession>A0A8J2YFL6</accession>
<sequence length="416" mass="43412">MTGGLAPLHGIKAIDACESADVLPYRLVLTLLGMGQLISWAAFYYSFSSFVLPMQTSLGWDKATLMGAFSLGLAVWSLATYGAGAVIDAGYGRALMTGGSVLGGIGFLIWSQTSEPWMFYLAWCFIGCAMAMTLYEPAFTILTRRYPTRYRQGITTLTLIGGFASTVGFPAAAALLAVVDWRAAVLVIGIVLIAVIAPIHFLALRGGGELVPATAAASGEPAAETGFTVNEARRTAAFWLLTATFALYSFAAAALWAHVIPALAFKGLDTAESMAVLVWVGPAQVAGRLAFVTFGKRLRPHPLGMVILCGLPLSFGLFAFASTTAELIIFAVLFGAANGLVSIIRGSLLPEYFGRTSLGRIGGAMSAVALLARAIAPLSAAALLLLPMSYAGIMLVLAGLGVVAVVAFALARAPLR</sequence>
<dbReference type="InterPro" id="IPR036259">
    <property type="entry name" value="MFS_trans_sf"/>
</dbReference>
<dbReference type="GO" id="GO:0022857">
    <property type="term" value="F:transmembrane transporter activity"/>
    <property type="evidence" value="ECO:0007669"/>
    <property type="project" value="InterPro"/>
</dbReference>
<comment type="subcellular location">
    <subcellularLocation>
        <location evidence="1">Membrane</location>
        <topology evidence="1">Multi-pass membrane protein</topology>
    </subcellularLocation>
</comment>
<feature type="transmembrane region" description="Helical" evidence="6">
    <location>
        <begin position="390"/>
        <end position="411"/>
    </location>
</feature>
<evidence type="ECO:0000256" key="3">
    <source>
        <dbReference type="ARBA" id="ARBA00022692"/>
    </source>
</evidence>
<name>A0A8J2YFL6_9RHOB</name>